<gene>
    <name evidence="6" type="ORF">AWM68_01710</name>
</gene>
<dbReference type="OrthoDB" id="9806785at2"/>
<dbReference type="InterPro" id="IPR004710">
    <property type="entry name" value="Bilac:Na_transpt"/>
</dbReference>
<proteinExistence type="predicted"/>
<dbReference type="RefSeq" id="WP_066236355.1">
    <property type="nucleotide sequence ID" value="NZ_LRFC01000001.1"/>
</dbReference>
<dbReference type="Proteomes" id="UP000076567">
    <property type="component" value="Unassembled WGS sequence"/>
</dbReference>
<dbReference type="PANTHER" id="PTHR10361:SF28">
    <property type="entry name" value="P3 PROTEIN-RELATED"/>
    <property type="match status" value="1"/>
</dbReference>
<comment type="caution">
    <text evidence="6">The sequence shown here is derived from an EMBL/GenBank/DDBJ whole genome shotgun (WGS) entry which is preliminary data.</text>
</comment>
<feature type="transmembrane region" description="Helical" evidence="5">
    <location>
        <begin position="12"/>
        <end position="33"/>
    </location>
</feature>
<keyword evidence="7" id="KW-1185">Reference proteome</keyword>
<dbReference type="InterPro" id="IPR002657">
    <property type="entry name" value="BilAc:Na_symport/Acr3"/>
</dbReference>
<comment type="subcellular location">
    <subcellularLocation>
        <location evidence="1">Membrane</location>
        <topology evidence="1">Multi-pass membrane protein</topology>
    </subcellularLocation>
</comment>
<sequence length="327" mass="34181">MRFLEKVSKVAGNTFAVWVILFAILAFFIPGGFTWIAPHIPLLLGVIMFGMGLTLSLNDFKAVFQAPKSVLVGVAAQYTIMPLLAFGLATAFQLQPEVAVGVILVGCCPGGTASNVMTYLAKGNTALSVAVTSVATLLAPILTPALTLLFASKWLPVSAGSLLLSIVQIVLVPIVLGLVVKLLFRKQVEKSVAALPLVSVVGIVAVASAVVAANAQQIAETGLLIFSIVVLHNVLGLLIGFLIAKTVKLDFADQKAISIEVGMQNSGLGAALAIAHFSPLSAVPSAIFSVWHNISGPLLATWWGKRADGDAAQYLKQESDKTSVNTL</sequence>
<evidence type="ECO:0000256" key="4">
    <source>
        <dbReference type="ARBA" id="ARBA00023136"/>
    </source>
</evidence>
<protein>
    <submittedName>
        <fullName evidence="6">Sodium transporter</fullName>
    </submittedName>
</protein>
<evidence type="ECO:0000256" key="3">
    <source>
        <dbReference type="ARBA" id="ARBA00022989"/>
    </source>
</evidence>
<reference evidence="7" key="1">
    <citation type="submission" date="2016-01" db="EMBL/GenBank/DDBJ databases">
        <title>Draft genome of Chromobacterium sp. F49.</title>
        <authorList>
            <person name="Hong K.W."/>
        </authorList>
    </citation>
    <scope>NUCLEOTIDE SEQUENCE [LARGE SCALE GENOMIC DNA]</scope>
    <source>
        <strain evidence="7">P7IIIA</strain>
    </source>
</reference>
<dbReference type="EMBL" id="LRFC01000001">
    <property type="protein sequence ID" value="KZE69008.1"/>
    <property type="molecule type" value="Genomic_DNA"/>
</dbReference>
<feature type="transmembrane region" description="Helical" evidence="5">
    <location>
        <begin position="70"/>
        <end position="92"/>
    </location>
</feature>
<evidence type="ECO:0000256" key="2">
    <source>
        <dbReference type="ARBA" id="ARBA00022692"/>
    </source>
</evidence>
<dbReference type="Pfam" id="PF01758">
    <property type="entry name" value="SBF"/>
    <property type="match status" value="1"/>
</dbReference>
<feature type="transmembrane region" description="Helical" evidence="5">
    <location>
        <begin position="157"/>
        <end position="180"/>
    </location>
</feature>
<dbReference type="Gene3D" id="1.20.1530.20">
    <property type="match status" value="1"/>
</dbReference>
<evidence type="ECO:0000313" key="7">
    <source>
        <dbReference type="Proteomes" id="UP000076567"/>
    </source>
</evidence>
<organism evidence="6 7">
    <name type="scientific">Fictibacillus phosphorivorans</name>
    <dbReference type="NCBI Taxonomy" id="1221500"/>
    <lineage>
        <taxon>Bacteria</taxon>
        <taxon>Bacillati</taxon>
        <taxon>Bacillota</taxon>
        <taxon>Bacilli</taxon>
        <taxon>Bacillales</taxon>
        <taxon>Fictibacillaceae</taxon>
        <taxon>Fictibacillus</taxon>
    </lineage>
</organism>
<feature type="transmembrane region" description="Helical" evidence="5">
    <location>
        <begin position="39"/>
        <end position="58"/>
    </location>
</feature>
<feature type="transmembrane region" description="Helical" evidence="5">
    <location>
        <begin position="98"/>
        <end position="120"/>
    </location>
</feature>
<dbReference type="GO" id="GO:0016020">
    <property type="term" value="C:membrane"/>
    <property type="evidence" value="ECO:0007669"/>
    <property type="project" value="UniProtKB-SubCell"/>
</dbReference>
<dbReference type="AlphaFoldDB" id="A0A163SGA1"/>
<keyword evidence="4 5" id="KW-0472">Membrane</keyword>
<name>A0A163SGA1_9BACL</name>
<feature type="transmembrane region" description="Helical" evidence="5">
    <location>
        <begin position="223"/>
        <end position="244"/>
    </location>
</feature>
<evidence type="ECO:0000256" key="5">
    <source>
        <dbReference type="SAM" id="Phobius"/>
    </source>
</evidence>
<accession>A0A163SGA1</accession>
<feature type="transmembrane region" description="Helical" evidence="5">
    <location>
        <begin position="192"/>
        <end position="211"/>
    </location>
</feature>
<feature type="transmembrane region" description="Helical" evidence="5">
    <location>
        <begin position="127"/>
        <end position="151"/>
    </location>
</feature>
<evidence type="ECO:0000256" key="1">
    <source>
        <dbReference type="ARBA" id="ARBA00004141"/>
    </source>
</evidence>
<keyword evidence="3 5" id="KW-1133">Transmembrane helix</keyword>
<keyword evidence="2 5" id="KW-0812">Transmembrane</keyword>
<dbReference type="InterPro" id="IPR038770">
    <property type="entry name" value="Na+/solute_symporter_sf"/>
</dbReference>
<evidence type="ECO:0000313" key="6">
    <source>
        <dbReference type="EMBL" id="KZE69008.1"/>
    </source>
</evidence>
<dbReference type="PANTHER" id="PTHR10361">
    <property type="entry name" value="SODIUM-BILE ACID COTRANSPORTER"/>
    <property type="match status" value="1"/>
</dbReference>